<evidence type="ECO:0000256" key="1">
    <source>
        <dbReference type="SAM" id="MobiDB-lite"/>
    </source>
</evidence>
<comment type="caution">
    <text evidence="2">The sequence shown here is derived from an EMBL/GenBank/DDBJ whole genome shotgun (WGS) entry which is preliminary data.</text>
</comment>
<organism evidence="2 3">
    <name type="scientific">Puccinia striiformis f. sp. tritici PST-78</name>
    <dbReference type="NCBI Taxonomy" id="1165861"/>
    <lineage>
        <taxon>Eukaryota</taxon>
        <taxon>Fungi</taxon>
        <taxon>Dikarya</taxon>
        <taxon>Basidiomycota</taxon>
        <taxon>Pucciniomycotina</taxon>
        <taxon>Pucciniomycetes</taxon>
        <taxon>Pucciniales</taxon>
        <taxon>Pucciniaceae</taxon>
        <taxon>Puccinia</taxon>
    </lineage>
</organism>
<evidence type="ECO:0000313" key="3">
    <source>
        <dbReference type="Proteomes" id="UP000054564"/>
    </source>
</evidence>
<feature type="region of interest" description="Disordered" evidence="1">
    <location>
        <begin position="459"/>
        <end position="483"/>
    </location>
</feature>
<accession>A0A0L0W2Q8</accession>
<evidence type="ECO:0000313" key="2">
    <source>
        <dbReference type="EMBL" id="KNF05794.1"/>
    </source>
</evidence>
<feature type="region of interest" description="Disordered" evidence="1">
    <location>
        <begin position="30"/>
        <end position="97"/>
    </location>
</feature>
<feature type="compositionally biased region" description="Basic and acidic residues" evidence="1">
    <location>
        <begin position="334"/>
        <end position="344"/>
    </location>
</feature>
<dbReference type="EMBL" id="AJIL01000006">
    <property type="protein sequence ID" value="KNF05794.1"/>
    <property type="molecule type" value="Genomic_DNA"/>
</dbReference>
<proteinExistence type="predicted"/>
<feature type="compositionally biased region" description="Basic and acidic residues" evidence="1">
    <location>
        <begin position="187"/>
        <end position="196"/>
    </location>
</feature>
<protein>
    <submittedName>
        <fullName evidence="2">Uncharacterized protein</fullName>
    </submittedName>
</protein>
<keyword evidence="3" id="KW-1185">Reference proteome</keyword>
<feature type="region of interest" description="Disordered" evidence="1">
    <location>
        <begin position="329"/>
        <end position="432"/>
    </location>
</feature>
<feature type="region of interest" description="Disordered" evidence="1">
    <location>
        <begin position="180"/>
        <end position="238"/>
    </location>
</feature>
<name>A0A0L0W2Q8_9BASI</name>
<dbReference type="OrthoDB" id="2510764at2759"/>
<dbReference type="Proteomes" id="UP000054564">
    <property type="component" value="Unassembled WGS sequence"/>
</dbReference>
<sequence length="483" mass="54433">MPASSTHTLISRTSEVQPLAKAAFSFATTMPNQQVNKSVPAKRSVLSDSAAKPIRKRTTKTPISPAEVPSKWEREADESQSGKTKSPPKSDPVPKKISLTELRAKSINSINAPKIPLKSKSQAQPSVLPNTDLANAARALPDPKALKIKVIERPAHKTIVPTIKKPINSHFVPQGRTTTIASSSLSDHPKESDRQSTSEPGEPGSESDLEIITEATGRLCSKPPTLPELPEDETLESYPPDFQPLLQTVKLQLHHYREVVLKKNDNLKIISLKVASVTQEGLSLHIPLEEFLAIFDQWNPLEEFHRLADENDLLMEELEAQGINTKRSTIVPNKFKDTQAKDQAQDTEMEIDSTTQRQHHPIPSQGSSKNSQSTSQPVAHNLPQQVPRPNQRGQGRNSRRRFQERPWTDDRRSQPQAHPPQRPGQRNSRMNRRRDYQASIHEEMIRIGRTLQGQYQQLDAMRRMNAQGPRRQPQEDEEMEYEQ</sequence>
<gene>
    <name evidence="2" type="ORF">PSTG_01191</name>
</gene>
<feature type="compositionally biased region" description="Low complexity" evidence="1">
    <location>
        <begin position="364"/>
        <end position="376"/>
    </location>
</feature>
<dbReference type="AlphaFoldDB" id="A0A0L0W2Q8"/>
<feature type="compositionally biased region" description="Basic and acidic residues" evidence="1">
    <location>
        <begin position="401"/>
        <end position="413"/>
    </location>
</feature>
<reference evidence="3" key="1">
    <citation type="submission" date="2014-03" db="EMBL/GenBank/DDBJ databases">
        <title>The Genome Sequence of Puccinia striiformis f. sp. tritici PST-78.</title>
        <authorList>
            <consortium name="The Broad Institute Genome Sequencing Platform"/>
            <person name="Cuomo C."/>
            <person name="Hulbert S."/>
            <person name="Chen X."/>
            <person name="Walker B."/>
            <person name="Young S.K."/>
            <person name="Zeng Q."/>
            <person name="Gargeya S."/>
            <person name="Fitzgerald M."/>
            <person name="Haas B."/>
            <person name="Abouelleil A."/>
            <person name="Alvarado L."/>
            <person name="Arachchi H.M."/>
            <person name="Berlin A.M."/>
            <person name="Chapman S.B."/>
            <person name="Goldberg J."/>
            <person name="Griggs A."/>
            <person name="Gujja S."/>
            <person name="Hansen M."/>
            <person name="Howarth C."/>
            <person name="Imamovic A."/>
            <person name="Larimer J."/>
            <person name="McCowan C."/>
            <person name="Montmayeur A."/>
            <person name="Murphy C."/>
            <person name="Neiman D."/>
            <person name="Pearson M."/>
            <person name="Priest M."/>
            <person name="Roberts A."/>
            <person name="Saif S."/>
            <person name="Shea T."/>
            <person name="Sisk P."/>
            <person name="Sykes S."/>
            <person name="Wortman J."/>
            <person name="Nusbaum C."/>
            <person name="Birren B."/>
        </authorList>
    </citation>
    <scope>NUCLEOTIDE SEQUENCE [LARGE SCALE GENOMIC DNA]</scope>
    <source>
        <strain evidence="3">race PST-78</strain>
    </source>
</reference>